<proteinExistence type="predicted"/>
<dbReference type="GeneID" id="24891097"/>
<dbReference type="OrthoDB" id="62140at2157"/>
<keyword evidence="2" id="KW-1185">Reference proteome</keyword>
<dbReference type="RefSeq" id="WP_048201547.1">
    <property type="nucleotide sequence ID" value="NZ_CP009149.1"/>
</dbReference>
<sequence length="172" mass="20879">MVSIIKKFIKKLTLPEDEYRKWLAHQKGEEFESFVLNNLFPEKYFELLDMTHNFETNSKRYVKKSLKPDFLLKDKKTGKIFYVECKYRSKLYQEKFHWAKDKEQFQRYKDIESNENIPVYIAMGLGGTADNPERIFLMPLKEIKYPALFPSVLRDWEINNIYDIFRIVNERK</sequence>
<organism evidence="1 2">
    <name type="scientific">Methanocaldococcus bathoardescens</name>
    <dbReference type="NCBI Taxonomy" id="1301915"/>
    <lineage>
        <taxon>Archaea</taxon>
        <taxon>Methanobacteriati</taxon>
        <taxon>Methanobacteriota</taxon>
        <taxon>Methanomada group</taxon>
        <taxon>Methanococci</taxon>
        <taxon>Methanococcales</taxon>
        <taxon>Methanocaldococcaceae</taxon>
        <taxon>Methanocaldococcus</taxon>
    </lineage>
</organism>
<reference evidence="1 2" key="1">
    <citation type="journal article" date="2015" name="Int. J. Syst. Evol. Microbiol.">
        <title>M ethanocaldococcus bathoardescens sp. nov., a hyperthermophilic methanogen isolated from a volcanically active deep-sea hydrothermal vent.</title>
        <authorList>
            <person name="Stewart L.C."/>
            <person name="Jung J.H."/>
            <person name="Kim Y.T."/>
            <person name="Kwon S.W."/>
            <person name="Park C.S."/>
            <person name="Holden J.F."/>
        </authorList>
    </citation>
    <scope>NUCLEOTIDE SEQUENCE [LARGE SCALE GENOMIC DNA]</scope>
    <source>
        <strain evidence="1 2">JH146</strain>
    </source>
</reference>
<dbReference type="AlphaFoldDB" id="A0A076LET9"/>
<dbReference type="STRING" id="1301915.JH146_0497"/>
<gene>
    <name evidence="1" type="ORF">JH146_0497</name>
</gene>
<dbReference type="EMBL" id="CP009149">
    <property type="protein sequence ID" value="AIJ05347.1"/>
    <property type="molecule type" value="Genomic_DNA"/>
</dbReference>
<name>A0A076LET9_9EURY</name>
<dbReference type="Proteomes" id="UP000028781">
    <property type="component" value="Chromosome"/>
</dbReference>
<protein>
    <submittedName>
        <fullName evidence="1">Uncharacterized protein</fullName>
    </submittedName>
</protein>
<evidence type="ECO:0000313" key="1">
    <source>
        <dbReference type="EMBL" id="AIJ05347.1"/>
    </source>
</evidence>
<dbReference type="HOGENOM" id="CLU_118412_0_0_2"/>
<dbReference type="KEGG" id="mjh:JH146_0497"/>
<evidence type="ECO:0000313" key="2">
    <source>
        <dbReference type="Proteomes" id="UP000028781"/>
    </source>
</evidence>
<accession>A0A076LET9</accession>